<evidence type="ECO:0000313" key="3">
    <source>
        <dbReference type="Proteomes" id="UP000431684"/>
    </source>
</evidence>
<gene>
    <name evidence="2" type="ORF">GJV26_16400</name>
</gene>
<dbReference type="RefSeq" id="WP_155709765.1">
    <property type="nucleotide sequence ID" value="NZ_BMWU01000012.1"/>
</dbReference>
<dbReference type="EMBL" id="WNWM01000002">
    <property type="protein sequence ID" value="MUI14023.1"/>
    <property type="molecule type" value="Genomic_DNA"/>
</dbReference>
<feature type="region of interest" description="Disordered" evidence="1">
    <location>
        <begin position="39"/>
        <end position="81"/>
    </location>
</feature>
<organism evidence="2 3">
    <name type="scientific">Pseudoduganella dura</name>
    <dbReference type="NCBI Taxonomy" id="321982"/>
    <lineage>
        <taxon>Bacteria</taxon>
        <taxon>Pseudomonadati</taxon>
        <taxon>Pseudomonadota</taxon>
        <taxon>Betaproteobacteria</taxon>
        <taxon>Burkholderiales</taxon>
        <taxon>Oxalobacteraceae</taxon>
        <taxon>Telluria group</taxon>
        <taxon>Pseudoduganella</taxon>
    </lineage>
</organism>
<evidence type="ECO:0000256" key="1">
    <source>
        <dbReference type="SAM" id="MobiDB-lite"/>
    </source>
</evidence>
<dbReference type="Proteomes" id="UP000431684">
    <property type="component" value="Unassembled WGS sequence"/>
</dbReference>
<protein>
    <submittedName>
        <fullName evidence="2">Uncharacterized protein</fullName>
    </submittedName>
</protein>
<comment type="caution">
    <text evidence="2">The sequence shown here is derived from an EMBL/GenBank/DDBJ whole genome shotgun (WGS) entry which is preliminary data.</text>
</comment>
<sequence>MDIQAFARGDAPWDCDPHDADISVNDTLLASMIPVAASATHPQKNRLRPIATPSSSMTRRWPGNDPRWAAHAAATAQVPHD</sequence>
<feature type="compositionally biased region" description="Low complexity" evidence="1">
    <location>
        <begin position="69"/>
        <end position="81"/>
    </location>
</feature>
<accession>A0A6I3XI03</accession>
<evidence type="ECO:0000313" key="2">
    <source>
        <dbReference type="EMBL" id="MUI14023.1"/>
    </source>
</evidence>
<proteinExistence type="predicted"/>
<name>A0A6I3XI03_9BURK</name>
<keyword evidence="3" id="KW-1185">Reference proteome</keyword>
<reference evidence="2 3" key="1">
    <citation type="submission" date="2019-11" db="EMBL/GenBank/DDBJ databases">
        <title>Draft Genome Sequences of Six Type Strains of the Genus Massilia.</title>
        <authorList>
            <person name="Miess H."/>
            <person name="Frediansyah A."/>
            <person name="Goeker M."/>
            <person name="Gross H."/>
        </authorList>
    </citation>
    <scope>NUCLEOTIDE SEQUENCE [LARGE SCALE GENOMIC DNA]</scope>
    <source>
        <strain evidence="2 3">DSM 17513</strain>
    </source>
</reference>
<dbReference type="AlphaFoldDB" id="A0A6I3XI03"/>
<dbReference type="OrthoDB" id="8759663at2"/>